<proteinExistence type="predicted"/>
<evidence type="ECO:0000313" key="2">
    <source>
        <dbReference type="Proteomes" id="UP001152320"/>
    </source>
</evidence>
<dbReference type="AlphaFoldDB" id="A0A9Q1CMF3"/>
<name>A0A9Q1CMF3_HOLLE</name>
<accession>A0A9Q1CMF3</accession>
<dbReference type="Proteomes" id="UP001152320">
    <property type="component" value="Chromosome 2"/>
</dbReference>
<sequence length="62" mass="6859">MCAFSEIPSFTCIAVGSANRFMLKCMYITTSTESHKQAEIHKICGTSPFLNVYAFSEIPSFA</sequence>
<gene>
    <name evidence="1" type="ORF">HOLleu_06158</name>
</gene>
<dbReference type="EMBL" id="JAIZAY010000002">
    <property type="protein sequence ID" value="KAJ8047214.1"/>
    <property type="molecule type" value="Genomic_DNA"/>
</dbReference>
<evidence type="ECO:0000313" key="1">
    <source>
        <dbReference type="EMBL" id="KAJ8047214.1"/>
    </source>
</evidence>
<reference evidence="1" key="1">
    <citation type="submission" date="2021-10" db="EMBL/GenBank/DDBJ databases">
        <title>Tropical sea cucumber genome reveals ecological adaptation and Cuvierian tubules defense mechanism.</title>
        <authorList>
            <person name="Chen T."/>
        </authorList>
    </citation>
    <scope>NUCLEOTIDE SEQUENCE</scope>
    <source>
        <strain evidence="1">Nanhai2018</strain>
        <tissue evidence="1">Muscle</tissue>
    </source>
</reference>
<comment type="caution">
    <text evidence="1">The sequence shown here is derived from an EMBL/GenBank/DDBJ whole genome shotgun (WGS) entry which is preliminary data.</text>
</comment>
<keyword evidence="2" id="KW-1185">Reference proteome</keyword>
<organism evidence="1 2">
    <name type="scientific">Holothuria leucospilota</name>
    <name type="common">Black long sea cucumber</name>
    <name type="synonym">Mertensiothuria leucospilota</name>
    <dbReference type="NCBI Taxonomy" id="206669"/>
    <lineage>
        <taxon>Eukaryota</taxon>
        <taxon>Metazoa</taxon>
        <taxon>Echinodermata</taxon>
        <taxon>Eleutherozoa</taxon>
        <taxon>Echinozoa</taxon>
        <taxon>Holothuroidea</taxon>
        <taxon>Aspidochirotacea</taxon>
        <taxon>Aspidochirotida</taxon>
        <taxon>Holothuriidae</taxon>
        <taxon>Holothuria</taxon>
    </lineage>
</organism>
<protein>
    <submittedName>
        <fullName evidence="1">Uncharacterized protein</fullName>
    </submittedName>
</protein>